<accession>A0A8T0IJ08</accession>
<organism evidence="2 3">
    <name type="scientific">Ceratodon purpureus</name>
    <name type="common">Fire moss</name>
    <name type="synonym">Dicranum purpureum</name>
    <dbReference type="NCBI Taxonomy" id="3225"/>
    <lineage>
        <taxon>Eukaryota</taxon>
        <taxon>Viridiplantae</taxon>
        <taxon>Streptophyta</taxon>
        <taxon>Embryophyta</taxon>
        <taxon>Bryophyta</taxon>
        <taxon>Bryophytina</taxon>
        <taxon>Bryopsida</taxon>
        <taxon>Dicranidae</taxon>
        <taxon>Pseudoditrichales</taxon>
        <taxon>Ditrichaceae</taxon>
        <taxon>Ceratodon</taxon>
    </lineage>
</organism>
<name>A0A8T0IJ08_CERPU</name>
<protein>
    <submittedName>
        <fullName evidence="2">Uncharacterized protein</fullName>
    </submittedName>
</protein>
<feature type="region of interest" description="Disordered" evidence="1">
    <location>
        <begin position="37"/>
        <end position="116"/>
    </location>
</feature>
<sequence>MAEPQPPLPSSLLYTSTTPPVPARQIRLLLHHNATSNSLTQTLPPSMSTISHSQTPHELRSEHHSLLPHENPHHERYTAPNRPAPLPIDSHDPHQHGERQSARRSEASSRIGHCEE</sequence>
<gene>
    <name evidence="2" type="ORF">KC19_3G162800</name>
</gene>
<feature type="compositionally biased region" description="Basic and acidic residues" evidence="1">
    <location>
        <begin position="89"/>
        <end position="116"/>
    </location>
</feature>
<feature type="compositionally biased region" description="Polar residues" evidence="1">
    <location>
        <begin position="37"/>
        <end position="54"/>
    </location>
</feature>
<dbReference type="EMBL" id="CM026423">
    <property type="protein sequence ID" value="KAG0583784.1"/>
    <property type="molecule type" value="Genomic_DNA"/>
</dbReference>
<dbReference type="Proteomes" id="UP000822688">
    <property type="component" value="Chromosome 3"/>
</dbReference>
<evidence type="ECO:0000313" key="3">
    <source>
        <dbReference type="Proteomes" id="UP000822688"/>
    </source>
</evidence>
<keyword evidence="3" id="KW-1185">Reference proteome</keyword>
<proteinExistence type="predicted"/>
<comment type="caution">
    <text evidence="2">The sequence shown here is derived from an EMBL/GenBank/DDBJ whole genome shotgun (WGS) entry which is preliminary data.</text>
</comment>
<evidence type="ECO:0000313" key="2">
    <source>
        <dbReference type="EMBL" id="KAG0583784.1"/>
    </source>
</evidence>
<evidence type="ECO:0000256" key="1">
    <source>
        <dbReference type="SAM" id="MobiDB-lite"/>
    </source>
</evidence>
<feature type="compositionally biased region" description="Basic and acidic residues" evidence="1">
    <location>
        <begin position="55"/>
        <end position="77"/>
    </location>
</feature>
<dbReference type="AlphaFoldDB" id="A0A8T0IJ08"/>
<reference evidence="2" key="1">
    <citation type="submission" date="2020-06" db="EMBL/GenBank/DDBJ databases">
        <title>WGS assembly of Ceratodon purpureus strain R40.</title>
        <authorList>
            <person name="Carey S.B."/>
            <person name="Jenkins J."/>
            <person name="Shu S."/>
            <person name="Lovell J.T."/>
            <person name="Sreedasyam A."/>
            <person name="Maumus F."/>
            <person name="Tiley G.P."/>
            <person name="Fernandez-Pozo N."/>
            <person name="Barry K."/>
            <person name="Chen C."/>
            <person name="Wang M."/>
            <person name="Lipzen A."/>
            <person name="Daum C."/>
            <person name="Saski C.A."/>
            <person name="Payton A.C."/>
            <person name="Mcbreen J.C."/>
            <person name="Conrad R.E."/>
            <person name="Kollar L.M."/>
            <person name="Olsson S."/>
            <person name="Huttunen S."/>
            <person name="Landis J.B."/>
            <person name="Wickett N.J."/>
            <person name="Johnson M.G."/>
            <person name="Rensing S.A."/>
            <person name="Grimwood J."/>
            <person name="Schmutz J."/>
            <person name="Mcdaniel S.F."/>
        </authorList>
    </citation>
    <scope>NUCLEOTIDE SEQUENCE</scope>
    <source>
        <strain evidence="2">R40</strain>
    </source>
</reference>